<accession>A0A0F9UWG4</accession>
<gene>
    <name evidence="1" type="ORF">LCGC14_0556310</name>
</gene>
<evidence type="ECO:0000313" key="1">
    <source>
        <dbReference type="EMBL" id="KKN57973.1"/>
    </source>
</evidence>
<organism evidence="1">
    <name type="scientific">marine sediment metagenome</name>
    <dbReference type="NCBI Taxonomy" id="412755"/>
    <lineage>
        <taxon>unclassified sequences</taxon>
        <taxon>metagenomes</taxon>
        <taxon>ecological metagenomes</taxon>
    </lineage>
</organism>
<comment type="caution">
    <text evidence="1">The sequence shown here is derived from an EMBL/GenBank/DDBJ whole genome shotgun (WGS) entry which is preliminary data.</text>
</comment>
<dbReference type="EMBL" id="LAZR01000780">
    <property type="protein sequence ID" value="KKN57973.1"/>
    <property type="molecule type" value="Genomic_DNA"/>
</dbReference>
<protein>
    <submittedName>
        <fullName evidence="1">Uncharacterized protein</fullName>
    </submittedName>
</protein>
<proteinExistence type="predicted"/>
<sequence length="55" mass="6664">MTSDKERIKSIKKWITQRFKEADRLSEIGMLDYPKERALFYCETLDGIEIILRRK</sequence>
<reference evidence="1" key="1">
    <citation type="journal article" date="2015" name="Nature">
        <title>Complex archaea that bridge the gap between prokaryotes and eukaryotes.</title>
        <authorList>
            <person name="Spang A."/>
            <person name="Saw J.H."/>
            <person name="Jorgensen S.L."/>
            <person name="Zaremba-Niedzwiedzka K."/>
            <person name="Martijn J."/>
            <person name="Lind A.E."/>
            <person name="van Eijk R."/>
            <person name="Schleper C."/>
            <person name="Guy L."/>
            <person name="Ettema T.J."/>
        </authorList>
    </citation>
    <scope>NUCLEOTIDE SEQUENCE</scope>
</reference>
<name>A0A0F9UWG4_9ZZZZ</name>
<dbReference type="AlphaFoldDB" id="A0A0F9UWG4"/>